<evidence type="ECO:0000313" key="3">
    <source>
        <dbReference type="Proteomes" id="UP001369086"/>
    </source>
</evidence>
<proteinExistence type="predicted"/>
<reference evidence="2 3" key="1">
    <citation type="submission" date="2021-05" db="EMBL/GenBank/DDBJ databases">
        <authorList>
            <person name="Zahm M."/>
            <person name="Klopp C."/>
            <person name="Cabau C."/>
            <person name="Kuhl H."/>
            <person name="Suciu R."/>
            <person name="Ciorpac M."/>
            <person name="Holostenco D."/>
            <person name="Gessner J."/>
            <person name="Wuertz S."/>
            <person name="Hohne C."/>
            <person name="Stock M."/>
            <person name="Gislard M."/>
            <person name="Lluch J."/>
            <person name="Milhes M."/>
            <person name="Lampietro C."/>
            <person name="Lopez Roques C."/>
            <person name="Donnadieu C."/>
            <person name="Du K."/>
            <person name="Schartl M."/>
            <person name="Guiguen Y."/>
        </authorList>
    </citation>
    <scope>NUCLEOTIDE SEQUENCE [LARGE SCALE GENOMIC DNA]</scope>
    <source>
        <strain evidence="2">Hh-F2</strain>
        <tissue evidence="2">Blood</tissue>
    </source>
</reference>
<feature type="signal peptide" evidence="1">
    <location>
        <begin position="1"/>
        <end position="17"/>
    </location>
</feature>
<keyword evidence="3" id="KW-1185">Reference proteome</keyword>
<organism evidence="2 3">
    <name type="scientific">Huso huso</name>
    <name type="common">Beluga</name>
    <name type="synonym">Acipenser huso</name>
    <dbReference type="NCBI Taxonomy" id="61971"/>
    <lineage>
        <taxon>Eukaryota</taxon>
        <taxon>Metazoa</taxon>
        <taxon>Chordata</taxon>
        <taxon>Craniata</taxon>
        <taxon>Vertebrata</taxon>
        <taxon>Euteleostomi</taxon>
        <taxon>Actinopterygii</taxon>
        <taxon>Chondrostei</taxon>
        <taxon>Acipenseriformes</taxon>
        <taxon>Acipenseridae</taxon>
        <taxon>Huso</taxon>
    </lineage>
</organism>
<accession>A0ABR0YT15</accession>
<sequence>MHKYLIVLACLVCYTHADHSNLVLEIIEDLNKIITAKLGVKNNEHAGDLVPPRHTCACEAEVLKNLRKHLEKETKTAVPELPALIAKVAELQKHSSKTKSGCIKKSENTKPGRLFMKYRQYFWRWNEQGCLKHQ</sequence>
<evidence type="ECO:0000313" key="2">
    <source>
        <dbReference type="EMBL" id="KAK6475749.1"/>
    </source>
</evidence>
<comment type="caution">
    <text evidence="2">The sequence shown here is derived from an EMBL/GenBank/DDBJ whole genome shotgun (WGS) entry which is preliminary data.</text>
</comment>
<gene>
    <name evidence="2" type="ORF">HHUSO_G23689</name>
</gene>
<keyword evidence="1" id="KW-0732">Signal</keyword>
<feature type="chain" id="PRO_5047286892" evidence="1">
    <location>
        <begin position="18"/>
        <end position="134"/>
    </location>
</feature>
<protein>
    <submittedName>
        <fullName evidence="2">Uncharacterized protein</fullName>
    </submittedName>
</protein>
<dbReference type="EMBL" id="JAHFZB010000023">
    <property type="protein sequence ID" value="KAK6475749.1"/>
    <property type="molecule type" value="Genomic_DNA"/>
</dbReference>
<name>A0ABR0YT15_HUSHU</name>
<dbReference type="Proteomes" id="UP001369086">
    <property type="component" value="Unassembled WGS sequence"/>
</dbReference>
<evidence type="ECO:0000256" key="1">
    <source>
        <dbReference type="SAM" id="SignalP"/>
    </source>
</evidence>